<keyword evidence="3" id="KW-1003">Cell membrane</keyword>
<evidence type="ECO:0000313" key="11">
    <source>
        <dbReference type="EMBL" id="PUA31740.1"/>
    </source>
</evidence>
<dbReference type="GO" id="GO:0005886">
    <property type="term" value="C:plasma membrane"/>
    <property type="evidence" value="ECO:0007669"/>
    <property type="project" value="UniProtKB-SubCell"/>
</dbReference>
<evidence type="ECO:0000256" key="3">
    <source>
        <dbReference type="ARBA" id="ARBA00022475"/>
    </source>
</evidence>
<evidence type="ECO:0000256" key="7">
    <source>
        <dbReference type="ARBA" id="ARBA00022824"/>
    </source>
</evidence>
<reference evidence="11 12" key="1">
    <citation type="submission" date="2017-04" db="EMBL/GenBank/DDBJ databases">
        <title>Draft Aigarchaeota genome from a New Zealand hot spring.</title>
        <authorList>
            <person name="Reysenbach A.-L."/>
            <person name="Donaho J.A."/>
            <person name="Gerhart J."/>
            <person name="Kelley J.F."/>
            <person name="Kouba K."/>
            <person name="Podar M."/>
            <person name="Stott M."/>
        </authorList>
    </citation>
    <scope>NUCLEOTIDE SEQUENCE [LARGE SCALE GENOMIC DNA]</scope>
    <source>
        <strain evidence="11">NZ13_MG1</strain>
    </source>
</reference>
<feature type="transmembrane region" description="Helical" evidence="10">
    <location>
        <begin position="164"/>
        <end position="190"/>
    </location>
</feature>
<feature type="transmembrane region" description="Helical" evidence="10">
    <location>
        <begin position="66"/>
        <end position="90"/>
    </location>
</feature>
<keyword evidence="6 10" id="KW-0812">Transmembrane</keyword>
<gene>
    <name evidence="11" type="ORF">B9J98_05315</name>
</gene>
<name>A0A2R7Y2J7_9ARCH</name>
<dbReference type="PANTHER" id="PTHR12886:SF0">
    <property type="entry name" value="GPI MANNOSYLTRANSFERASE 1"/>
    <property type="match status" value="1"/>
</dbReference>
<keyword evidence="4" id="KW-0328">Glycosyltransferase</keyword>
<feature type="transmembrane region" description="Helical" evidence="10">
    <location>
        <begin position="131"/>
        <end position="158"/>
    </location>
</feature>
<evidence type="ECO:0000256" key="6">
    <source>
        <dbReference type="ARBA" id="ARBA00022692"/>
    </source>
</evidence>
<keyword evidence="7" id="KW-0256">Endoplasmic reticulum</keyword>
<dbReference type="EMBL" id="NDWU01000013">
    <property type="protein sequence ID" value="PUA31740.1"/>
    <property type="molecule type" value="Genomic_DNA"/>
</dbReference>
<dbReference type="Proteomes" id="UP000244066">
    <property type="component" value="Unassembled WGS sequence"/>
</dbReference>
<evidence type="ECO:0000256" key="5">
    <source>
        <dbReference type="ARBA" id="ARBA00022679"/>
    </source>
</evidence>
<feature type="transmembrane region" description="Helical" evidence="10">
    <location>
        <begin position="368"/>
        <end position="391"/>
    </location>
</feature>
<feature type="transmembrane region" description="Helical" evidence="10">
    <location>
        <begin position="329"/>
        <end position="348"/>
    </location>
</feature>
<accession>A0A2R7Y2J7</accession>
<keyword evidence="8 10" id="KW-1133">Transmembrane helix</keyword>
<evidence type="ECO:0000256" key="1">
    <source>
        <dbReference type="ARBA" id="ARBA00004477"/>
    </source>
</evidence>
<dbReference type="GO" id="GO:0006506">
    <property type="term" value="P:GPI anchor biosynthetic process"/>
    <property type="evidence" value="ECO:0007669"/>
    <property type="project" value="InterPro"/>
</dbReference>
<evidence type="ECO:0000256" key="8">
    <source>
        <dbReference type="ARBA" id="ARBA00022989"/>
    </source>
</evidence>
<dbReference type="PANTHER" id="PTHR12886">
    <property type="entry name" value="PIG-M MANNOSYLTRANSFERASE"/>
    <property type="match status" value="1"/>
</dbReference>
<dbReference type="Pfam" id="PF09594">
    <property type="entry name" value="GT87"/>
    <property type="match status" value="1"/>
</dbReference>
<feature type="transmembrane region" description="Helical" evidence="10">
    <location>
        <begin position="403"/>
        <end position="423"/>
    </location>
</feature>
<protein>
    <recommendedName>
        <fullName evidence="13">DUF2029 domain-containing protein</fullName>
    </recommendedName>
</protein>
<evidence type="ECO:0000256" key="4">
    <source>
        <dbReference type="ARBA" id="ARBA00022676"/>
    </source>
</evidence>
<evidence type="ECO:0000313" key="12">
    <source>
        <dbReference type="Proteomes" id="UP000244066"/>
    </source>
</evidence>
<dbReference type="InterPro" id="IPR018584">
    <property type="entry name" value="GT87"/>
</dbReference>
<comment type="caution">
    <text evidence="11">The sequence shown here is derived from an EMBL/GenBank/DDBJ whole genome shotgun (WGS) entry which is preliminary data.</text>
</comment>
<comment type="subcellular location">
    <subcellularLocation>
        <location evidence="2">Cell membrane</location>
        <topology evidence="2">Multi-pass membrane protein</topology>
    </subcellularLocation>
    <subcellularLocation>
        <location evidence="1">Endoplasmic reticulum membrane</location>
        <topology evidence="1">Multi-pass membrane protein</topology>
    </subcellularLocation>
</comment>
<proteinExistence type="predicted"/>
<keyword evidence="5" id="KW-0808">Transferase</keyword>
<evidence type="ECO:0008006" key="13">
    <source>
        <dbReference type="Google" id="ProtNLM"/>
    </source>
</evidence>
<evidence type="ECO:0000256" key="9">
    <source>
        <dbReference type="ARBA" id="ARBA00023136"/>
    </source>
</evidence>
<feature type="transmembrane region" description="Helical" evidence="10">
    <location>
        <begin position="242"/>
        <end position="273"/>
    </location>
</feature>
<dbReference type="GO" id="GO:0004376">
    <property type="term" value="F:GPI mannosyltransferase activity"/>
    <property type="evidence" value="ECO:0007669"/>
    <property type="project" value="InterPro"/>
</dbReference>
<dbReference type="AlphaFoldDB" id="A0A2R7Y2J7"/>
<feature type="transmembrane region" description="Helical" evidence="10">
    <location>
        <begin position="202"/>
        <end position="222"/>
    </location>
</feature>
<evidence type="ECO:0000256" key="2">
    <source>
        <dbReference type="ARBA" id="ARBA00004651"/>
    </source>
</evidence>
<sequence length="756" mass="85137">MDKRLLAVLVAGLSVRLAVAPFFGHPIDMFTWLKAGEMTASYGVNVYQVEEIPNYPWGFYTYPPIWLYWVSLSSLVYILTQSLNAFAFFVKLPMMISDVLIGLVLYKLVVLLKKDERLATKASALWVLNPLPLFISAVWGMFDSVAALFGLASIYSMFKGRCKLSAILLGTGAAVKIFPALLALPILLYIKRTRAEAFKRKAAEYILYALIVPVISSIPFLYDPSSYFGKLFFHFSNVGQFTYWVVLSGVVGSAGLGYVSMAIFVAALVLIFLKILAREADPNELMIKGSALTLLAFLATSVKVNVQYLTWVLPFLLVYTPFDKKDYKLNLLMLNVSAYAFLAGSFGLCNEYDLAYIGNLTNLGFNEISVYGAILIAAGIFGSSRIVALLFDLLNLQRINLSMLSKWTVIAIVILFFVTIATFPAPAGIRAPSLPIRVGVVESLDSAFVLKEGYGVDEFLKRYNVTHVVIPFSIDFVNTYRGYDERVHVAEYSRFTISSFSWSVRDLKGLVGELKRRGVSVMLGVYLEPEKLSIRYGVHGYRSPWLKEIHGEVLNKSGFVEFQRELKPDGTYVLFEQAYADYFTSKSLNVVKDFNFDGICLLGDFRYNDEARVKSILYLLDRLSPVFREHSKQVMMGSFDVRIGPQYVELLGKRLDYLILRTSSWLDTFYYSNLKNATTFGSYRSHLPKLLSSLPDDIKHKLLFSVSAMDIAEGWMSPAITLQEDIDGLSRFDTMGGYAIYHTNKYLPYRITLSAR</sequence>
<feature type="transmembrane region" description="Helical" evidence="10">
    <location>
        <begin position="306"/>
        <end position="322"/>
    </location>
</feature>
<dbReference type="GO" id="GO:0051751">
    <property type="term" value="F:alpha-1,4-mannosyltransferase activity"/>
    <property type="evidence" value="ECO:0007669"/>
    <property type="project" value="InterPro"/>
</dbReference>
<keyword evidence="9 10" id="KW-0472">Membrane</keyword>
<organism evidence="11 12">
    <name type="scientific">Candidatus Terraquivivens tikiterensis</name>
    <dbReference type="NCBI Taxonomy" id="1980982"/>
    <lineage>
        <taxon>Archaea</taxon>
        <taxon>Nitrososphaerota</taxon>
        <taxon>Candidatus Wolframiiraptoraceae</taxon>
        <taxon>Candidatus Terraquivivens</taxon>
    </lineage>
</organism>
<dbReference type="InterPro" id="IPR007704">
    <property type="entry name" value="PIG-M"/>
</dbReference>
<evidence type="ECO:0000256" key="10">
    <source>
        <dbReference type="SAM" id="Phobius"/>
    </source>
</evidence>